<accession>A0A2Z3LIG3</accession>
<dbReference type="InterPro" id="IPR003399">
    <property type="entry name" value="Mce/MlaD"/>
</dbReference>
<reference evidence="3 4" key="1">
    <citation type="submission" date="2018-05" db="EMBL/GenBank/DDBJ databases">
        <title>Candidatus Cardinium hertigii Genome Assembly.</title>
        <authorList>
            <person name="Showmaker K.C."/>
            <person name="Walden K.O."/>
            <person name="Fields C.J."/>
            <person name="Lambert K.N."/>
            <person name="Hudson M.E."/>
        </authorList>
    </citation>
    <scope>NUCLEOTIDE SEQUENCE [LARGE SCALE GENOMIC DNA]</scope>
    <source>
        <strain evidence="4">cHgTN10</strain>
    </source>
</reference>
<dbReference type="RefSeq" id="WP_109997683.1">
    <property type="nucleotide sequence ID" value="NZ_CP029619.1"/>
</dbReference>
<keyword evidence="1" id="KW-0812">Transmembrane</keyword>
<dbReference type="PANTHER" id="PTHR36698">
    <property type="entry name" value="BLL5892 PROTEIN"/>
    <property type="match status" value="1"/>
</dbReference>
<evidence type="ECO:0000256" key="1">
    <source>
        <dbReference type="SAM" id="Phobius"/>
    </source>
</evidence>
<dbReference type="Proteomes" id="UP000245872">
    <property type="component" value="Chromosome"/>
</dbReference>
<dbReference type="PANTHER" id="PTHR36698:SF2">
    <property type="entry name" value="MCE_MLAD DOMAIN-CONTAINING PROTEIN"/>
    <property type="match status" value="1"/>
</dbReference>
<feature type="domain" description="Mce/MlaD" evidence="2">
    <location>
        <begin position="38"/>
        <end position="111"/>
    </location>
</feature>
<feature type="transmembrane region" description="Helical" evidence="1">
    <location>
        <begin position="6"/>
        <end position="27"/>
    </location>
</feature>
<name>A0A2Z3LIG3_9BACT</name>
<keyword evidence="1" id="KW-1133">Transmembrane helix</keyword>
<organism evidence="3 4">
    <name type="scientific">Candidatus Cardinium hertigii</name>
    <dbReference type="NCBI Taxonomy" id="247481"/>
    <lineage>
        <taxon>Bacteria</taxon>
        <taxon>Pseudomonadati</taxon>
        <taxon>Bacteroidota</taxon>
        <taxon>Cytophagia</taxon>
        <taxon>Cytophagales</taxon>
        <taxon>Amoebophilaceae</taxon>
        <taxon>Candidatus Cardinium</taxon>
    </lineage>
</organism>
<evidence type="ECO:0000313" key="3">
    <source>
        <dbReference type="EMBL" id="AWN82315.1"/>
    </source>
</evidence>
<dbReference type="OrthoDB" id="9769132at2"/>
<keyword evidence="1" id="KW-0472">Membrane</keyword>
<dbReference type="KEGG" id="cher:DK880_01018"/>
<evidence type="ECO:0000313" key="4">
    <source>
        <dbReference type="Proteomes" id="UP000245872"/>
    </source>
</evidence>
<dbReference type="EMBL" id="CP029619">
    <property type="protein sequence ID" value="AWN82315.1"/>
    <property type="molecule type" value="Genomic_DNA"/>
</dbReference>
<dbReference type="Pfam" id="PF02470">
    <property type="entry name" value="MlaD"/>
    <property type="match status" value="1"/>
</dbReference>
<proteinExistence type="predicted"/>
<sequence>MQINKNYKIGFLVLFAFTVLYYGLLFLKGRDPFSKYNVYRVSYPVNKNLSVSAPVKFKGHEVGKIAKIEISSDLGHTTLLTIEVNKKFPLTDKSRVMLTNMGMVEGNALELEWHKEGRLLTKQDLIIGECHPSFSEVDLNMLTTRATAVMSNLTSAIDRVNAILNNVEKASHSLHTAIQHIHKSVSTISNDIMAVSMPLADPIKGIPSLLPDIRSILGSIKAFPFKEFSYKTTHVLYTMETLLQSIAKNHGTLGRFINDPTLYNNLNSSADNLNALLLNIRNKPSRYVHFSLLNFGRKQ</sequence>
<gene>
    <name evidence="3" type="ORF">DK880_01018</name>
</gene>
<protein>
    <recommendedName>
        <fullName evidence="2">Mce/MlaD domain-containing protein</fullName>
    </recommendedName>
</protein>
<evidence type="ECO:0000259" key="2">
    <source>
        <dbReference type="Pfam" id="PF02470"/>
    </source>
</evidence>
<dbReference type="AlphaFoldDB" id="A0A2Z3LIG3"/>
<keyword evidence="4" id="KW-1185">Reference proteome</keyword>